<dbReference type="RefSeq" id="WP_071958645.1">
    <property type="nucleotide sequence ID" value="NZ_CP018024.1"/>
</dbReference>
<evidence type="ECO:0000313" key="1">
    <source>
        <dbReference type="EMBL" id="APD89001.1"/>
    </source>
</evidence>
<protein>
    <submittedName>
        <fullName evidence="1">Uncharacterized protein</fullName>
    </submittedName>
</protein>
<evidence type="ECO:0000313" key="2">
    <source>
        <dbReference type="Proteomes" id="UP000182101"/>
    </source>
</evidence>
<reference evidence="1 2" key="1">
    <citation type="submission" date="2016-11" db="EMBL/GenBank/DDBJ databases">
        <title>Networking in microbes: conjugative elements and plasmids in the genus Alteromonas.</title>
        <authorList>
            <person name="Lopez-Perez M."/>
            <person name="Ramon-Marco N."/>
            <person name="Rodriguez-Valera F."/>
        </authorList>
    </citation>
    <scope>NUCLEOTIDE SEQUENCE [LARGE SCALE GENOMIC DNA]</scope>
    <source>
        <strain evidence="1 2">CP48</strain>
    </source>
</reference>
<organism evidence="1 2">
    <name type="scientific">Alteromonas mediterranea</name>
    <dbReference type="NCBI Taxonomy" id="314275"/>
    <lineage>
        <taxon>Bacteria</taxon>
        <taxon>Pseudomonadati</taxon>
        <taxon>Pseudomonadota</taxon>
        <taxon>Gammaproteobacteria</taxon>
        <taxon>Alteromonadales</taxon>
        <taxon>Alteromonadaceae</taxon>
        <taxon>Alteromonas/Salinimonas group</taxon>
        <taxon>Alteromonas</taxon>
    </lineage>
</organism>
<proteinExistence type="predicted"/>
<dbReference type="EMBL" id="CP018024">
    <property type="protein sequence ID" value="APD89001.1"/>
    <property type="molecule type" value="Genomic_DNA"/>
</dbReference>
<dbReference type="Proteomes" id="UP000182101">
    <property type="component" value="Chromosome"/>
</dbReference>
<name>A0AAC9J826_9ALTE</name>
<gene>
    <name evidence="1" type="ORF">BM524_03775</name>
</gene>
<dbReference type="AlphaFoldDB" id="A0AAC9J826"/>
<accession>A0AAC9J826</accession>
<sequence length="126" mass="13905">MEPITTAIIAALTSGVCNTTQSAVSDAYNCLKQRLTTLFSDREESITEVINAVEANPESLKNQTSLNDKLAQINIVQHQEILLYLNQLLNQLQQSESGKKALQKYTVKAEKVGVIGDNVNIDHQSF</sequence>